<evidence type="ECO:0000313" key="10">
    <source>
        <dbReference type="EMBL" id="VDK25948.1"/>
    </source>
</evidence>
<accession>A0A0M3JE76</accession>
<comment type="similarity">
    <text evidence="2">Belongs to the glycosyltransferase 31 family.</text>
</comment>
<dbReference type="Proteomes" id="UP000267096">
    <property type="component" value="Unassembled WGS sequence"/>
</dbReference>
<reference evidence="10 11" key="2">
    <citation type="submission" date="2018-11" db="EMBL/GenBank/DDBJ databases">
        <authorList>
            <consortium name="Pathogen Informatics"/>
        </authorList>
    </citation>
    <scope>NUCLEOTIDE SEQUENCE [LARGE SCALE GENOMIC DNA]</scope>
</reference>
<dbReference type="GO" id="GO:0000139">
    <property type="term" value="C:Golgi membrane"/>
    <property type="evidence" value="ECO:0007669"/>
    <property type="project" value="UniProtKB-SubCell"/>
</dbReference>
<keyword evidence="4" id="KW-0808">Transferase</keyword>
<comment type="subcellular location">
    <subcellularLocation>
        <location evidence="1">Golgi apparatus membrane</location>
        <topology evidence="1">Single-pass type II membrane protein</topology>
    </subcellularLocation>
</comment>
<keyword evidence="9" id="KW-0472">Membrane</keyword>
<keyword evidence="7" id="KW-1133">Transmembrane helix</keyword>
<evidence type="ECO:0000256" key="5">
    <source>
        <dbReference type="ARBA" id="ARBA00022692"/>
    </source>
</evidence>
<organism evidence="12">
    <name type="scientific">Anisakis simplex</name>
    <name type="common">Herring worm</name>
    <dbReference type="NCBI Taxonomy" id="6269"/>
    <lineage>
        <taxon>Eukaryota</taxon>
        <taxon>Metazoa</taxon>
        <taxon>Ecdysozoa</taxon>
        <taxon>Nematoda</taxon>
        <taxon>Chromadorea</taxon>
        <taxon>Rhabditida</taxon>
        <taxon>Spirurina</taxon>
        <taxon>Ascaridomorpha</taxon>
        <taxon>Ascaridoidea</taxon>
        <taxon>Anisakidae</taxon>
        <taxon>Anisakis</taxon>
        <taxon>Anisakis simplex complex</taxon>
    </lineage>
</organism>
<protein>
    <submittedName>
        <fullName evidence="12">Hexosyltransferase</fullName>
    </submittedName>
</protein>
<keyword evidence="6" id="KW-0735">Signal-anchor</keyword>
<reference evidence="12" key="1">
    <citation type="submission" date="2017-02" db="UniProtKB">
        <authorList>
            <consortium name="WormBaseParasite"/>
        </authorList>
    </citation>
    <scope>IDENTIFICATION</scope>
</reference>
<proteinExistence type="inferred from homology"/>
<evidence type="ECO:0000256" key="9">
    <source>
        <dbReference type="ARBA" id="ARBA00023136"/>
    </source>
</evidence>
<name>A0A0M3JE76_ANISI</name>
<dbReference type="WBParaSite" id="ASIM_0000591901-mRNA-1">
    <property type="protein sequence ID" value="ASIM_0000591901-mRNA-1"/>
    <property type="gene ID" value="ASIM_0000591901"/>
</dbReference>
<dbReference type="OrthoDB" id="6381420at2759"/>
<evidence type="ECO:0000256" key="6">
    <source>
        <dbReference type="ARBA" id="ARBA00022968"/>
    </source>
</evidence>
<evidence type="ECO:0000256" key="2">
    <source>
        <dbReference type="ARBA" id="ARBA00008661"/>
    </source>
</evidence>
<evidence type="ECO:0000256" key="1">
    <source>
        <dbReference type="ARBA" id="ARBA00004323"/>
    </source>
</evidence>
<dbReference type="InterPro" id="IPR002659">
    <property type="entry name" value="Glyco_trans_31"/>
</dbReference>
<evidence type="ECO:0000256" key="8">
    <source>
        <dbReference type="ARBA" id="ARBA00023034"/>
    </source>
</evidence>
<dbReference type="Pfam" id="PF01762">
    <property type="entry name" value="Galactosyl_T"/>
    <property type="match status" value="1"/>
</dbReference>
<keyword evidence="11" id="KW-1185">Reference proteome</keyword>
<keyword evidence="8" id="KW-0333">Golgi apparatus</keyword>
<sequence>MVILYNEKILIKITVMRLLKKFPSGKNSILCRTFTSNVVTRHPKSKWYLSYKEYAGKTLSLYCQGMAYILSGDLIPRMHSNIQKVQYLWVRMHKIDSYLMHFLILRTN</sequence>
<evidence type="ECO:0000313" key="11">
    <source>
        <dbReference type="Proteomes" id="UP000267096"/>
    </source>
</evidence>
<dbReference type="EMBL" id="UYRR01011479">
    <property type="protein sequence ID" value="VDK25948.1"/>
    <property type="molecule type" value="Genomic_DNA"/>
</dbReference>
<dbReference type="AlphaFoldDB" id="A0A0M3JE76"/>
<dbReference type="GO" id="GO:0016758">
    <property type="term" value="F:hexosyltransferase activity"/>
    <property type="evidence" value="ECO:0007669"/>
    <property type="project" value="InterPro"/>
</dbReference>
<evidence type="ECO:0000256" key="3">
    <source>
        <dbReference type="ARBA" id="ARBA00022676"/>
    </source>
</evidence>
<keyword evidence="3" id="KW-0328">Glycosyltransferase</keyword>
<evidence type="ECO:0000256" key="7">
    <source>
        <dbReference type="ARBA" id="ARBA00022989"/>
    </source>
</evidence>
<keyword evidence="5" id="KW-0812">Transmembrane</keyword>
<evidence type="ECO:0000313" key="12">
    <source>
        <dbReference type="WBParaSite" id="ASIM_0000591901-mRNA-1"/>
    </source>
</evidence>
<gene>
    <name evidence="10" type="ORF">ASIM_LOCUS5709</name>
</gene>
<evidence type="ECO:0000256" key="4">
    <source>
        <dbReference type="ARBA" id="ARBA00022679"/>
    </source>
</evidence>